<dbReference type="Pfam" id="PF01547">
    <property type="entry name" value="SBP_bac_1"/>
    <property type="match status" value="1"/>
</dbReference>
<dbReference type="InterPro" id="IPR006059">
    <property type="entry name" value="SBP"/>
</dbReference>
<gene>
    <name evidence="1" type="ORF">RNC47_27070</name>
</gene>
<reference evidence="2" key="1">
    <citation type="submission" date="2023-07" db="EMBL/GenBank/DDBJ databases">
        <title>30 novel species of actinomycetes from the DSMZ collection.</title>
        <authorList>
            <person name="Nouioui I."/>
        </authorList>
    </citation>
    <scope>NUCLEOTIDE SEQUENCE [LARGE SCALE GENOMIC DNA]</scope>
    <source>
        <strain evidence="2">DSM 44918</strain>
    </source>
</reference>
<dbReference type="RefSeq" id="WP_311602371.1">
    <property type="nucleotide sequence ID" value="NZ_JAVREM010000052.1"/>
</dbReference>
<protein>
    <submittedName>
        <fullName evidence="1">Extracellular solute-binding protein</fullName>
    </submittedName>
</protein>
<evidence type="ECO:0000313" key="1">
    <source>
        <dbReference type="EMBL" id="MDT0321999.1"/>
    </source>
</evidence>
<dbReference type="Proteomes" id="UP001183420">
    <property type="component" value="Unassembled WGS sequence"/>
</dbReference>
<keyword evidence="2" id="KW-1185">Reference proteome</keyword>
<proteinExistence type="predicted"/>
<dbReference type="PANTHER" id="PTHR43649:SF12">
    <property type="entry name" value="DIACETYLCHITOBIOSE BINDING PROTEIN DASA"/>
    <property type="match status" value="1"/>
</dbReference>
<sequence>MTHRIPPPPGTMSRRGLLRLGGGVGAAALLGGALSGCGRAASAEPVTSGSVNLAFWTHDQAYVDFFETAAANAEAAGDSPFRWHLAPTRAGAADVVTKTIAQAIAGRGTPDVAGLEIGAFPRFLRGEIAAELLEPLEGHIDADVRDDLLPSRTAPFTKDGHLYALDSDAPLVVYYYREPEFARVGLPTDLATWDELAEAGRRAHERHGVAIGAVAVGSDLGQVVQIFDMLLMQSGGRLFDEDGTLTIETPEAERALAFLVRGVREGFITTVSDFYGPGMQAALKSGELIGQWMATWYKIYGLMPNVPEQSGQWRIRPLPVFSDGGSRTSFTGGTGFAALTGKRNTLAGVELVTSAYLTPAEQIRRFVDLGYLPTRRSVFDDPQLLEIEDEYCGGQRMFEVYREVVDEAPVFYLSADKPILDTVLSGHLLRAYHGDSSPAEALRNAAEDFRGQTRNHD</sequence>
<dbReference type="PROSITE" id="PS51318">
    <property type="entry name" value="TAT"/>
    <property type="match status" value="1"/>
</dbReference>
<evidence type="ECO:0000313" key="2">
    <source>
        <dbReference type="Proteomes" id="UP001183420"/>
    </source>
</evidence>
<comment type="caution">
    <text evidence="1">The sequence shown here is derived from an EMBL/GenBank/DDBJ whole genome shotgun (WGS) entry which is preliminary data.</text>
</comment>
<name>A0ABU2LWL5_9ACTN</name>
<dbReference type="InterPro" id="IPR050490">
    <property type="entry name" value="Bact_solute-bd_prot1"/>
</dbReference>
<accession>A0ABU2LWL5</accession>
<dbReference type="EMBL" id="JAVREM010000052">
    <property type="protein sequence ID" value="MDT0321999.1"/>
    <property type="molecule type" value="Genomic_DNA"/>
</dbReference>
<dbReference type="Gene3D" id="3.40.190.10">
    <property type="entry name" value="Periplasmic binding protein-like II"/>
    <property type="match status" value="1"/>
</dbReference>
<dbReference type="SUPFAM" id="SSF53850">
    <property type="entry name" value="Periplasmic binding protein-like II"/>
    <property type="match status" value="1"/>
</dbReference>
<organism evidence="1 2">
    <name type="scientific">Streptomyces millisiae</name>
    <dbReference type="NCBI Taxonomy" id="3075542"/>
    <lineage>
        <taxon>Bacteria</taxon>
        <taxon>Bacillati</taxon>
        <taxon>Actinomycetota</taxon>
        <taxon>Actinomycetes</taxon>
        <taxon>Kitasatosporales</taxon>
        <taxon>Streptomycetaceae</taxon>
        <taxon>Streptomyces</taxon>
    </lineage>
</organism>
<dbReference type="InterPro" id="IPR006311">
    <property type="entry name" value="TAT_signal"/>
</dbReference>
<dbReference type="PANTHER" id="PTHR43649">
    <property type="entry name" value="ARABINOSE-BINDING PROTEIN-RELATED"/>
    <property type="match status" value="1"/>
</dbReference>